<accession>A0A7V1D1A2</accession>
<reference evidence="2" key="1">
    <citation type="journal article" date="2020" name="mSystems">
        <title>Genome- and Community-Level Interaction Insights into Carbon Utilization and Element Cycling Functions of Hydrothermarchaeota in Hydrothermal Sediment.</title>
        <authorList>
            <person name="Zhou Z."/>
            <person name="Liu Y."/>
            <person name="Xu W."/>
            <person name="Pan J."/>
            <person name="Luo Z.H."/>
            <person name="Li M."/>
        </authorList>
    </citation>
    <scope>NUCLEOTIDE SEQUENCE [LARGE SCALE GENOMIC DNA]</scope>
    <source>
        <strain evidence="2">HyVt-346</strain>
    </source>
</reference>
<protein>
    <submittedName>
        <fullName evidence="2">Uncharacterized protein</fullName>
    </submittedName>
</protein>
<feature type="signal peptide" evidence="1">
    <location>
        <begin position="1"/>
        <end position="18"/>
    </location>
</feature>
<dbReference type="RefSeq" id="WP_304184010.1">
    <property type="nucleotide sequence ID" value="NZ_DRGM01000173.1"/>
</dbReference>
<dbReference type="EMBL" id="DRGM01000173">
    <property type="protein sequence ID" value="HEA18101.1"/>
    <property type="molecule type" value="Genomic_DNA"/>
</dbReference>
<feature type="chain" id="PRO_5031226389" evidence="1">
    <location>
        <begin position="19"/>
        <end position="110"/>
    </location>
</feature>
<proteinExistence type="predicted"/>
<dbReference type="AlphaFoldDB" id="A0A7V1D1A2"/>
<comment type="caution">
    <text evidence="2">The sequence shown here is derived from an EMBL/GenBank/DDBJ whole genome shotgun (WGS) entry which is preliminary data.</text>
</comment>
<name>A0A7V1D1A2_9GAMM</name>
<organism evidence="2">
    <name type="scientific">Pseudoalteromonas prydzensis</name>
    <dbReference type="NCBI Taxonomy" id="182141"/>
    <lineage>
        <taxon>Bacteria</taxon>
        <taxon>Pseudomonadati</taxon>
        <taxon>Pseudomonadota</taxon>
        <taxon>Gammaproteobacteria</taxon>
        <taxon>Alteromonadales</taxon>
        <taxon>Pseudoalteromonadaceae</taxon>
        <taxon>Pseudoalteromonas</taxon>
    </lineage>
</organism>
<sequence length="110" mass="11959">MKILICITLIFATFTVSAGKTSSSKIKQLYVNGSWVMAEVDITMLNGNNFPEQCASSSWVAITPSEPGYEIITSTLMLAYAANKSVSFYVTGCSGQNKSSKRITSIWVND</sequence>
<dbReference type="Proteomes" id="UP000886188">
    <property type="component" value="Unassembled WGS sequence"/>
</dbReference>
<evidence type="ECO:0000313" key="2">
    <source>
        <dbReference type="EMBL" id="HEA18101.1"/>
    </source>
</evidence>
<gene>
    <name evidence="2" type="ORF">ENH88_16990</name>
</gene>
<keyword evidence="1" id="KW-0732">Signal</keyword>
<evidence type="ECO:0000256" key="1">
    <source>
        <dbReference type="SAM" id="SignalP"/>
    </source>
</evidence>